<protein>
    <submittedName>
        <fullName evidence="1">Uncharacterized protein</fullName>
    </submittedName>
</protein>
<gene>
    <name evidence="1" type="ORF">SDC9_107330</name>
</gene>
<dbReference type="AntiFam" id="ANF00223">
    <property type="entry name" value="Shadow ORF (opposite guaB)"/>
</dbReference>
<comment type="caution">
    <text evidence="1">The sequence shown here is derived from an EMBL/GenBank/DDBJ whole genome shotgun (WGS) entry which is preliminary data.</text>
</comment>
<dbReference type="AntiFam" id="ANF00141">
    <property type="entry name" value="Shadow ORF (opposite guaB)"/>
</dbReference>
<evidence type="ECO:0000313" key="1">
    <source>
        <dbReference type="EMBL" id="MPM60479.1"/>
    </source>
</evidence>
<dbReference type="EMBL" id="VSSQ01017824">
    <property type="protein sequence ID" value="MPM60479.1"/>
    <property type="molecule type" value="Genomic_DNA"/>
</dbReference>
<proteinExistence type="predicted"/>
<sequence>MEILIHDGQLFDAMRGQQLLGFLKRSPFDGGDQVLGGHDLADGAAVILFKAQITVGEYTHQNAIFIRNRHAGNMVTGHQRLGIGDQMVGRQVKRIGDHAVLTAFDFINLRGLPVHAHVLMNHAHAAFTRHRDTHAGIGDSIHGS</sequence>
<dbReference type="AlphaFoldDB" id="A0A645B4X3"/>
<accession>A0A645B4X3</accession>
<reference evidence="1" key="1">
    <citation type="submission" date="2019-08" db="EMBL/GenBank/DDBJ databases">
        <authorList>
            <person name="Kucharzyk K."/>
            <person name="Murdoch R.W."/>
            <person name="Higgins S."/>
            <person name="Loffler F."/>
        </authorList>
    </citation>
    <scope>NUCLEOTIDE SEQUENCE</scope>
</reference>
<name>A0A645B4X3_9ZZZZ</name>
<organism evidence="1">
    <name type="scientific">bioreactor metagenome</name>
    <dbReference type="NCBI Taxonomy" id="1076179"/>
    <lineage>
        <taxon>unclassified sequences</taxon>
        <taxon>metagenomes</taxon>
        <taxon>ecological metagenomes</taxon>
    </lineage>
</organism>